<comment type="caution">
    <text evidence="1">The sequence shown here is derived from an EMBL/GenBank/DDBJ whole genome shotgun (WGS) entry which is preliminary data.</text>
</comment>
<protein>
    <recommendedName>
        <fullName evidence="3">Stage VI sporulation protein F</fullName>
    </recommendedName>
</protein>
<dbReference type="EMBL" id="JAGGKX010000007">
    <property type="protein sequence ID" value="MBP1969619.1"/>
    <property type="molecule type" value="Genomic_DNA"/>
</dbReference>
<evidence type="ECO:0008006" key="3">
    <source>
        <dbReference type="Google" id="ProtNLM"/>
    </source>
</evidence>
<dbReference type="Pfam" id="PF14069">
    <property type="entry name" value="SpoVIF"/>
    <property type="match status" value="1"/>
</dbReference>
<evidence type="ECO:0000313" key="1">
    <source>
        <dbReference type="EMBL" id="MBP1969619.1"/>
    </source>
</evidence>
<dbReference type="InterPro" id="IPR025942">
    <property type="entry name" value="SpoVIF"/>
</dbReference>
<gene>
    <name evidence="1" type="ORF">J2Z83_001726</name>
</gene>
<proteinExistence type="predicted"/>
<name>A0ABS4IFA1_9BACI</name>
<dbReference type="Proteomes" id="UP001519345">
    <property type="component" value="Unassembled WGS sequence"/>
</dbReference>
<organism evidence="1 2">
    <name type="scientific">Virgibacillus natechei</name>
    <dbReference type="NCBI Taxonomy" id="1216297"/>
    <lineage>
        <taxon>Bacteria</taxon>
        <taxon>Bacillati</taxon>
        <taxon>Bacillota</taxon>
        <taxon>Bacilli</taxon>
        <taxon>Bacillales</taxon>
        <taxon>Bacillaceae</taxon>
        <taxon>Virgibacillus</taxon>
    </lineage>
</organism>
<reference evidence="1 2" key="1">
    <citation type="submission" date="2021-03" db="EMBL/GenBank/DDBJ databases">
        <title>Genomic Encyclopedia of Type Strains, Phase IV (KMG-IV): sequencing the most valuable type-strain genomes for metagenomic binning, comparative biology and taxonomic classification.</title>
        <authorList>
            <person name="Goeker M."/>
        </authorList>
    </citation>
    <scope>NUCLEOTIDE SEQUENCE [LARGE SCALE GENOMIC DNA]</scope>
    <source>
        <strain evidence="1 2">DSM 25609</strain>
    </source>
</reference>
<sequence>MNNFQKGLFDKIQQNANINPNDVYKVADSVKNADFSDEKTVRRLVRQLSKLADKPLSKGKEDKIVESIIKNNMPMDTESLNQLFNK</sequence>
<accession>A0ABS4IFA1</accession>
<evidence type="ECO:0000313" key="2">
    <source>
        <dbReference type="Proteomes" id="UP001519345"/>
    </source>
</evidence>
<keyword evidence="2" id="KW-1185">Reference proteome</keyword>
<dbReference type="RefSeq" id="WP_209462808.1">
    <property type="nucleotide sequence ID" value="NZ_CP110224.1"/>
</dbReference>